<dbReference type="CDD" id="cd06464">
    <property type="entry name" value="ACD_sHsps-like"/>
    <property type="match status" value="1"/>
</dbReference>
<evidence type="ECO:0000313" key="4">
    <source>
        <dbReference type="EMBL" id="EDO16872.1"/>
    </source>
</evidence>
<evidence type="ECO:0000313" key="5">
    <source>
        <dbReference type="Proteomes" id="UP000000267"/>
    </source>
</evidence>
<comment type="similarity">
    <text evidence="1 2">Belongs to the small heat shock protein (HSP20) family.</text>
</comment>
<evidence type="ECO:0000259" key="3">
    <source>
        <dbReference type="PROSITE" id="PS01031"/>
    </source>
</evidence>
<dbReference type="InParanoid" id="A7TLI6"/>
<dbReference type="STRING" id="436907.A7TLI6"/>
<protein>
    <recommendedName>
        <fullName evidence="3">SHSP domain-containing protein</fullName>
    </recommendedName>
</protein>
<dbReference type="HOGENOM" id="CLU_1225577_0_0_1"/>
<dbReference type="eggNOG" id="KOG0710">
    <property type="taxonomic scope" value="Eukaryota"/>
</dbReference>
<name>A7TLI6_VANPO</name>
<evidence type="ECO:0000256" key="2">
    <source>
        <dbReference type="RuleBase" id="RU003616"/>
    </source>
</evidence>
<dbReference type="EMBL" id="DS480415">
    <property type="protein sequence ID" value="EDO16872.1"/>
    <property type="molecule type" value="Genomic_DNA"/>
</dbReference>
<feature type="domain" description="SHSP" evidence="3">
    <location>
        <begin position="115"/>
        <end position="226"/>
    </location>
</feature>
<dbReference type="KEGG" id="vpo:Kpol_1024p26"/>
<dbReference type="PROSITE" id="PS01031">
    <property type="entry name" value="SHSP"/>
    <property type="match status" value="1"/>
</dbReference>
<dbReference type="SUPFAM" id="SSF49764">
    <property type="entry name" value="HSP20-like chaperones"/>
    <property type="match status" value="1"/>
</dbReference>
<keyword evidence="5" id="KW-1185">Reference proteome</keyword>
<reference evidence="4 5" key="1">
    <citation type="journal article" date="2007" name="Proc. Natl. Acad. Sci. U.S.A.">
        <title>Independent sorting-out of thousands of duplicated gene pairs in two yeast species descended from a whole-genome duplication.</title>
        <authorList>
            <person name="Scannell D.R."/>
            <person name="Frank A.C."/>
            <person name="Conant G.C."/>
            <person name="Byrne K.P."/>
            <person name="Woolfit M."/>
            <person name="Wolfe K.H."/>
        </authorList>
    </citation>
    <scope>NUCLEOTIDE SEQUENCE [LARGE SCALE GENOMIC DNA]</scope>
    <source>
        <strain evidence="5">ATCC 22028 / DSM 70294 / BCRC 21397 / CBS 2163 / NBRC 10782 / NRRL Y-8283 / UCD 57-17</strain>
    </source>
</reference>
<sequence length="226" mass="26157">MFYQEIPPFYLVDMGVSYNNLSRNQINNQAFPLYDEYLQLLLLSRHRYVTSSRSHSFKIRPKLQIKHFVYNNRDNQGNSYKQSETKDSFSDSQDISFGEEVETTIVKDDLVDEGENAIVNVEPFTNIYEYCDKFVIHLVAPGIISDKFCVDYLTSTKSLRIKAKCDPEYSLDEENTIVKEANINDFEKTIKLSTVNQIDTSNISATYRQGILKITVFKNNEKPAIL</sequence>
<dbReference type="Gene3D" id="2.60.40.790">
    <property type="match status" value="1"/>
</dbReference>
<gene>
    <name evidence="4" type="ORF">Kpol_1024p26</name>
</gene>
<proteinExistence type="inferred from homology"/>
<dbReference type="GeneID" id="5545055"/>
<dbReference type="AlphaFoldDB" id="A7TLI6"/>
<dbReference type="PhylomeDB" id="A7TLI6"/>
<accession>A7TLI6</accession>
<evidence type="ECO:0000256" key="1">
    <source>
        <dbReference type="PROSITE-ProRule" id="PRU00285"/>
    </source>
</evidence>
<dbReference type="Pfam" id="PF00011">
    <property type="entry name" value="HSP20"/>
    <property type="match status" value="1"/>
</dbReference>
<dbReference type="Proteomes" id="UP000000267">
    <property type="component" value="Unassembled WGS sequence"/>
</dbReference>
<dbReference type="RefSeq" id="XP_001644730.1">
    <property type="nucleotide sequence ID" value="XM_001644680.1"/>
</dbReference>
<dbReference type="OrthoDB" id="1431247at2759"/>
<dbReference type="InterPro" id="IPR008978">
    <property type="entry name" value="HSP20-like_chaperone"/>
</dbReference>
<organism evidence="5">
    <name type="scientific">Vanderwaltozyma polyspora (strain ATCC 22028 / DSM 70294 / BCRC 21397 / CBS 2163 / NBRC 10782 / NRRL Y-8283 / UCD 57-17)</name>
    <name type="common">Kluyveromyces polysporus</name>
    <dbReference type="NCBI Taxonomy" id="436907"/>
    <lineage>
        <taxon>Eukaryota</taxon>
        <taxon>Fungi</taxon>
        <taxon>Dikarya</taxon>
        <taxon>Ascomycota</taxon>
        <taxon>Saccharomycotina</taxon>
        <taxon>Saccharomycetes</taxon>
        <taxon>Saccharomycetales</taxon>
        <taxon>Saccharomycetaceae</taxon>
        <taxon>Vanderwaltozyma</taxon>
    </lineage>
</organism>
<dbReference type="InterPro" id="IPR002068">
    <property type="entry name" value="A-crystallin/Hsp20_dom"/>
</dbReference>